<dbReference type="KEGG" id="nte:NEUTE1DRAFT51551"/>
<dbReference type="Gene3D" id="3.30.70.270">
    <property type="match status" value="1"/>
</dbReference>
<dbReference type="GeneID" id="20828311"/>
<dbReference type="AlphaFoldDB" id="F8N1V3"/>
<dbReference type="SUPFAM" id="SSF56672">
    <property type="entry name" value="DNA/RNA polymerases"/>
    <property type="match status" value="1"/>
</dbReference>
<sequence>EELYIIRKYLDNYLINRFIRPNSSPIVALILLVKKPGGGIYININYRGLNNIIVKNKYLILLIRKTINTLKKAK</sequence>
<feature type="non-terminal residue" evidence="3">
    <location>
        <position position="1"/>
    </location>
</feature>
<keyword evidence="2" id="KW-0496">Mitochondrion</keyword>
<dbReference type="HOGENOM" id="CLU_000384_35_2_1"/>
<dbReference type="GO" id="GO:0005739">
    <property type="term" value="C:mitochondrion"/>
    <property type="evidence" value="ECO:0007669"/>
    <property type="project" value="UniProtKB-SubCell"/>
</dbReference>
<dbReference type="InterPro" id="IPR043128">
    <property type="entry name" value="Rev_trsase/Diguanyl_cyclase"/>
</dbReference>
<evidence type="ECO:0000313" key="3">
    <source>
        <dbReference type="EMBL" id="EGO52380.1"/>
    </source>
</evidence>
<dbReference type="VEuPathDB" id="FungiDB:NEUTE1DRAFT_51551"/>
<dbReference type="EMBL" id="GL891382">
    <property type="protein sequence ID" value="EGO52380.1"/>
    <property type="molecule type" value="Genomic_DNA"/>
</dbReference>
<evidence type="ECO:0000256" key="2">
    <source>
        <dbReference type="ARBA" id="ARBA00023128"/>
    </source>
</evidence>
<keyword evidence="4" id="KW-1185">Reference proteome</keyword>
<dbReference type="InterPro" id="IPR043502">
    <property type="entry name" value="DNA/RNA_pol_sf"/>
</dbReference>
<evidence type="ECO:0000256" key="1">
    <source>
        <dbReference type="ARBA" id="ARBA00004173"/>
    </source>
</evidence>
<organism evidence="3 4">
    <name type="scientific">Neurospora tetrasperma (strain FGSC 2508 / ATCC MYA-4615 / P0657)</name>
    <dbReference type="NCBI Taxonomy" id="510951"/>
    <lineage>
        <taxon>Eukaryota</taxon>
        <taxon>Fungi</taxon>
        <taxon>Dikarya</taxon>
        <taxon>Ascomycota</taxon>
        <taxon>Pezizomycotina</taxon>
        <taxon>Sordariomycetes</taxon>
        <taxon>Sordariomycetidae</taxon>
        <taxon>Sordariales</taxon>
        <taxon>Sordariaceae</taxon>
        <taxon>Neurospora</taxon>
    </lineage>
</organism>
<accession>F8N1V3</accession>
<dbReference type="PANTHER" id="PTHR15503">
    <property type="entry name" value="LDOC1 RELATED"/>
    <property type="match status" value="1"/>
</dbReference>
<name>F8N1V3_NEUT8</name>
<comment type="subcellular location">
    <subcellularLocation>
        <location evidence="1">Mitochondrion</location>
    </subcellularLocation>
</comment>
<dbReference type="Gene3D" id="3.10.10.10">
    <property type="entry name" value="HIV Type 1 Reverse Transcriptase, subunit A, domain 1"/>
    <property type="match status" value="1"/>
</dbReference>
<dbReference type="PANTHER" id="PTHR15503:SF29">
    <property type="entry name" value="CCHC-TYPE DOMAIN-CONTAINING PROTEIN-RELATED"/>
    <property type="match status" value="1"/>
</dbReference>
<reference evidence="4" key="1">
    <citation type="journal article" date="2011" name="Genetics">
        <title>Massive changes in genome architecture accompany the transition to self-fertility in the filamentous fungus Neurospora tetrasperma.</title>
        <authorList>
            <person name="Ellison C.E."/>
            <person name="Stajich J.E."/>
            <person name="Jacobson D.J."/>
            <person name="Natvig D.O."/>
            <person name="Lapidus A."/>
            <person name="Foster B."/>
            <person name="Aerts A."/>
            <person name="Riley R."/>
            <person name="Lindquist E.A."/>
            <person name="Grigoriev I.V."/>
            <person name="Taylor J.W."/>
        </authorList>
    </citation>
    <scope>NUCLEOTIDE SEQUENCE [LARGE SCALE GENOMIC DNA]</scope>
    <source>
        <strain evidence="4">FGSC 2508 / P0657</strain>
    </source>
</reference>
<dbReference type="Proteomes" id="UP000008065">
    <property type="component" value="Unassembled WGS sequence"/>
</dbReference>
<proteinExistence type="predicted"/>
<protein>
    <submittedName>
        <fullName evidence="3">Uncharacterized protein</fullName>
    </submittedName>
</protein>
<evidence type="ECO:0000313" key="4">
    <source>
        <dbReference type="Proteomes" id="UP000008065"/>
    </source>
</evidence>
<dbReference type="RefSeq" id="XP_009855190.1">
    <property type="nucleotide sequence ID" value="XM_009856888.1"/>
</dbReference>
<gene>
    <name evidence="3" type="ORF">NEUTE1DRAFT_51551</name>
</gene>
<dbReference type="InterPro" id="IPR032567">
    <property type="entry name" value="RTL1-rel"/>
</dbReference>